<comment type="similarity">
    <text evidence="2">Belongs to the EamA transporter family.</text>
</comment>
<protein>
    <submittedName>
        <fullName evidence="5">EamA family transporter</fullName>
    </submittedName>
</protein>
<dbReference type="RefSeq" id="WP_268614783.1">
    <property type="nucleotide sequence ID" value="NZ_JAMDMX010000032.1"/>
</dbReference>
<dbReference type="EMBL" id="JAMDMX010000032">
    <property type="protein sequence ID" value="MCY9693250.1"/>
    <property type="molecule type" value="Genomic_DNA"/>
</dbReference>
<reference evidence="5 6" key="1">
    <citation type="submission" date="2022-05" db="EMBL/GenBank/DDBJ databases">
        <title>Genome Sequencing of Bee-Associated Microbes.</title>
        <authorList>
            <person name="Dunlap C."/>
        </authorList>
    </citation>
    <scope>NUCLEOTIDE SEQUENCE [LARGE SCALE GENOMIC DNA]</scope>
    <source>
        <strain evidence="5 6">NRRL B-14421</strain>
    </source>
</reference>
<feature type="transmembrane region" description="Helical" evidence="3">
    <location>
        <begin position="277"/>
        <end position="293"/>
    </location>
</feature>
<feature type="transmembrane region" description="Helical" evidence="3">
    <location>
        <begin position="178"/>
        <end position="196"/>
    </location>
</feature>
<dbReference type="SUPFAM" id="SSF103481">
    <property type="entry name" value="Multidrug resistance efflux transporter EmrE"/>
    <property type="match status" value="2"/>
</dbReference>
<comment type="subcellular location">
    <subcellularLocation>
        <location evidence="1">Endomembrane system</location>
        <topology evidence="1">Multi-pass membrane protein</topology>
    </subcellularLocation>
</comment>
<sequence>MWFIAAVGSAVLFGLTGFFMKVSQMRQGSTLHLLLGLYLTGTLGFAVNSLWEGSLFLDDWRVWLAGIIIGVGSGWGNVVFMKALENGPASLTAPLMNLNILLVILMSVTIYGEHIHSTEAGGIVLLIASAVLVSIKLKEPLTIKEKKWFALVALGGLLFFFRNGGLKVTAELALANTPILFISYLLSAIWFAIAAVSHSKKQQKPVHKGLITTYDALPSRTGLLWGLLSGCFSYGGLQLYSVALQMGPGSIVAPIFSTYGLVVVVGSVLVYKEKLTILQGLALALLFAGLIFVKL</sequence>
<dbReference type="Proteomes" id="UP001527099">
    <property type="component" value="Unassembled WGS sequence"/>
</dbReference>
<gene>
    <name evidence="5" type="ORF">M5X19_10170</name>
</gene>
<evidence type="ECO:0000313" key="5">
    <source>
        <dbReference type="EMBL" id="MCY9693250.1"/>
    </source>
</evidence>
<keyword evidence="3" id="KW-0472">Membrane</keyword>
<feature type="transmembrane region" description="Helical" evidence="3">
    <location>
        <begin position="249"/>
        <end position="270"/>
    </location>
</feature>
<keyword evidence="3" id="KW-0812">Transmembrane</keyword>
<dbReference type="Pfam" id="PF00892">
    <property type="entry name" value="EamA"/>
    <property type="match status" value="2"/>
</dbReference>
<keyword evidence="3" id="KW-1133">Transmembrane helix</keyword>
<feature type="transmembrane region" description="Helical" evidence="3">
    <location>
        <begin position="217"/>
        <end position="237"/>
    </location>
</feature>
<feature type="transmembrane region" description="Helical" evidence="3">
    <location>
        <begin position="120"/>
        <end position="137"/>
    </location>
</feature>
<feature type="transmembrane region" description="Helical" evidence="3">
    <location>
        <begin position="6"/>
        <end position="23"/>
    </location>
</feature>
<evidence type="ECO:0000313" key="6">
    <source>
        <dbReference type="Proteomes" id="UP001527099"/>
    </source>
</evidence>
<dbReference type="Gene3D" id="1.10.3730.20">
    <property type="match status" value="2"/>
</dbReference>
<feature type="transmembrane region" description="Helical" evidence="3">
    <location>
        <begin position="63"/>
        <end position="84"/>
    </location>
</feature>
<feature type="domain" description="EamA" evidence="4">
    <location>
        <begin position="2"/>
        <end position="134"/>
    </location>
</feature>
<feature type="domain" description="EamA" evidence="4">
    <location>
        <begin position="178"/>
        <end position="293"/>
    </location>
</feature>
<accession>A0ABT4GAQ8</accession>
<dbReference type="InterPro" id="IPR000620">
    <property type="entry name" value="EamA_dom"/>
</dbReference>
<keyword evidence="6" id="KW-1185">Reference proteome</keyword>
<evidence type="ECO:0000256" key="3">
    <source>
        <dbReference type="SAM" id="Phobius"/>
    </source>
</evidence>
<feature type="transmembrane region" description="Helical" evidence="3">
    <location>
        <begin position="96"/>
        <end position="114"/>
    </location>
</feature>
<feature type="transmembrane region" description="Helical" evidence="3">
    <location>
        <begin position="149"/>
        <end position="166"/>
    </location>
</feature>
<name>A0ABT4GAQ8_9BACL</name>
<proteinExistence type="inferred from homology"/>
<comment type="caution">
    <text evidence="5">The sequence shown here is derived from an EMBL/GenBank/DDBJ whole genome shotgun (WGS) entry which is preliminary data.</text>
</comment>
<dbReference type="InterPro" id="IPR037185">
    <property type="entry name" value="EmrE-like"/>
</dbReference>
<evidence type="ECO:0000259" key="4">
    <source>
        <dbReference type="Pfam" id="PF00892"/>
    </source>
</evidence>
<evidence type="ECO:0000256" key="2">
    <source>
        <dbReference type="ARBA" id="ARBA00007362"/>
    </source>
</evidence>
<evidence type="ECO:0000256" key="1">
    <source>
        <dbReference type="ARBA" id="ARBA00004127"/>
    </source>
</evidence>
<organism evidence="5 6">
    <name type="scientific">Paenibacillus alginolyticus</name>
    <dbReference type="NCBI Taxonomy" id="59839"/>
    <lineage>
        <taxon>Bacteria</taxon>
        <taxon>Bacillati</taxon>
        <taxon>Bacillota</taxon>
        <taxon>Bacilli</taxon>
        <taxon>Bacillales</taxon>
        <taxon>Paenibacillaceae</taxon>
        <taxon>Paenibacillus</taxon>
    </lineage>
</organism>
<feature type="transmembrane region" description="Helical" evidence="3">
    <location>
        <begin position="30"/>
        <end position="51"/>
    </location>
</feature>